<keyword evidence="1" id="KW-0812">Transmembrane</keyword>
<evidence type="ECO:0000313" key="3">
    <source>
        <dbReference type="Proteomes" id="UP000231157"/>
    </source>
</evidence>
<sequence length="259" mass="29053">MKNKLFAIVIITGSLITAVFIIGTNAVRQKTISLKDNYDSFIEKNSYVEEIPKKGFEKQNIDSLNKTEINLTALLAEQISSSFSKDSSLNLLKENTNSDHPSSPEEMVQKLGLEKINDLGLNVFEAPKINISDFNVVKSQNPKESLKKYSENFSEIISKYGRSTILPTSEPNSSDLKKSAEGIQNLITALYKIEVPEEISEIHLKQVSLLTLQKEIYISLSNIQTDPVKALIGLEELPNISEKFKNLKKEAELIFEKNS</sequence>
<feature type="transmembrane region" description="Helical" evidence="1">
    <location>
        <begin position="6"/>
        <end position="27"/>
    </location>
</feature>
<evidence type="ECO:0000256" key="1">
    <source>
        <dbReference type="SAM" id="Phobius"/>
    </source>
</evidence>
<comment type="caution">
    <text evidence="2">The sequence shown here is derived from an EMBL/GenBank/DDBJ whole genome shotgun (WGS) entry which is preliminary data.</text>
</comment>
<accession>A0A2H0UTK8</accession>
<gene>
    <name evidence="2" type="ORF">COU07_03800</name>
</gene>
<keyword evidence="1" id="KW-1133">Transmembrane helix</keyword>
<protein>
    <submittedName>
        <fullName evidence="2">Uncharacterized protein</fullName>
    </submittedName>
</protein>
<proteinExistence type="predicted"/>
<name>A0A2H0UTK8_9BACT</name>
<reference evidence="3" key="1">
    <citation type="submission" date="2017-09" db="EMBL/GenBank/DDBJ databases">
        <title>Depth-based differentiation of microbial function through sediment-hosted aquifers and enrichment of novel symbionts in the deep terrestrial subsurface.</title>
        <authorList>
            <person name="Probst A.J."/>
            <person name="Ladd B."/>
            <person name="Jarett J.K."/>
            <person name="Geller-Mcgrath D.E."/>
            <person name="Sieber C.M.K."/>
            <person name="Emerson J.B."/>
            <person name="Anantharaman K."/>
            <person name="Thomas B.C."/>
            <person name="Malmstrom R."/>
            <person name="Stieglmeier M."/>
            <person name="Klingl A."/>
            <person name="Woyke T."/>
            <person name="Ryan C.M."/>
            <person name="Banfield J.F."/>
        </authorList>
    </citation>
    <scope>NUCLEOTIDE SEQUENCE [LARGE SCALE GENOMIC DNA]</scope>
</reference>
<dbReference type="AlphaFoldDB" id="A0A2H0UTK8"/>
<organism evidence="2 3">
    <name type="scientific">Candidatus Harrisonbacteria bacterium CG10_big_fil_rev_8_21_14_0_10_40_38</name>
    <dbReference type="NCBI Taxonomy" id="1974583"/>
    <lineage>
        <taxon>Bacteria</taxon>
        <taxon>Candidatus Harrisoniibacteriota</taxon>
    </lineage>
</organism>
<dbReference type="Proteomes" id="UP000231157">
    <property type="component" value="Unassembled WGS sequence"/>
</dbReference>
<evidence type="ECO:0000313" key="2">
    <source>
        <dbReference type="EMBL" id="PIR88986.1"/>
    </source>
</evidence>
<keyword evidence="1" id="KW-0472">Membrane</keyword>
<dbReference type="EMBL" id="PFAZ01000009">
    <property type="protein sequence ID" value="PIR88986.1"/>
    <property type="molecule type" value="Genomic_DNA"/>
</dbReference>